<keyword evidence="2" id="KW-0175">Coiled coil</keyword>
<dbReference type="PANTHER" id="PTHR30008">
    <property type="entry name" value="EXODEOXYRIBONUCLEASE 7 LARGE SUBUNIT"/>
    <property type="match status" value="1"/>
</dbReference>
<comment type="subcellular location">
    <subcellularLocation>
        <location evidence="1">Cytoplasm</location>
    </subcellularLocation>
</comment>
<dbReference type="GO" id="GO:0008855">
    <property type="term" value="F:exodeoxyribonuclease VII activity"/>
    <property type="evidence" value="ECO:0007669"/>
    <property type="project" value="UniProtKB-EC"/>
</dbReference>
<keyword evidence="1 4" id="KW-0378">Hydrolase</keyword>
<sequence>MKKFKDLLDLVKWITNELEKTSILDDTIVFSGDISKAKTSSSGDLYIEISQRNDNGKTYKITVFLSRYYIKTLLDNLKLKNIFELENKKWIVIGKLSFWPSSSSFAIKLQSLLPSGESNLEKRKREILNKLKLEGLIRTKENKLEFLEPIRKIAVISSETAAGYGDFIKNINKLKNPPLIHLYPSPMQGIEVPISISKSLKLIIDSKIDYDVIAIIRGGGAKADLMYFDDYNLAQNIAWVSNNKIPILTGIGHEQDTTIPDFVSYMRFSTPTEVARAIVKQIEYYNKKIDDNFQNIIYSINNIFIQAEFFSKNILNNLSSMIDQFFEEENNKMKLYLNVLTNFSNIIYSNEQNLNKAINSIKFFSNYIGNNLENLEKNNDKIEENLKYFFDNYLSNNLKKLNDYYLNITKNSPFSAFLSGGAVLIQDSQKIDSIYKANMEKNLEIILYDGEMKTEIKEIKHYREEEK</sequence>
<keyword evidence="5" id="KW-1185">Reference proteome</keyword>
<dbReference type="PANTHER" id="PTHR30008:SF0">
    <property type="entry name" value="EXODEOXYRIBONUCLEASE 7 LARGE SUBUNIT"/>
    <property type="match status" value="1"/>
</dbReference>
<feature type="coiled-coil region" evidence="2">
    <location>
        <begin position="365"/>
        <end position="392"/>
    </location>
</feature>
<feature type="domain" description="Exonuclease VII large subunit C-terminal" evidence="3">
    <location>
        <begin position="140"/>
        <end position="454"/>
    </location>
</feature>
<evidence type="ECO:0000313" key="5">
    <source>
        <dbReference type="Proteomes" id="UP001232493"/>
    </source>
</evidence>
<dbReference type="Proteomes" id="UP001232493">
    <property type="component" value="Chromosome"/>
</dbReference>
<dbReference type="InterPro" id="IPR003753">
    <property type="entry name" value="Exonuc_VII_L"/>
</dbReference>
<reference evidence="4 5" key="1">
    <citation type="submission" date="2021-02" db="EMBL/GenBank/DDBJ databases">
        <title>Characterization of Marinitoga sp. nov. str. BP5-C20A.</title>
        <authorList>
            <person name="Erauso G."/>
            <person name="Postec A."/>
        </authorList>
    </citation>
    <scope>NUCLEOTIDE SEQUENCE [LARGE SCALE GENOMIC DNA]</scope>
    <source>
        <strain evidence="4 5">BP5-C20A</strain>
    </source>
</reference>
<proteinExistence type="inferred from homology"/>
<name>A0ABY8PQ52_9BACT</name>
<comment type="catalytic activity">
    <reaction evidence="1">
        <text>Exonucleolytic cleavage in either 5'- to 3'- or 3'- to 5'-direction to yield nucleoside 5'-phosphates.</text>
        <dbReference type="EC" id="3.1.11.6"/>
    </reaction>
</comment>
<organism evidence="4 5">
    <name type="scientific">Marinitoga aeolica</name>
    <dbReference type="NCBI Taxonomy" id="2809031"/>
    <lineage>
        <taxon>Bacteria</taxon>
        <taxon>Thermotogati</taxon>
        <taxon>Thermotogota</taxon>
        <taxon>Thermotogae</taxon>
        <taxon>Petrotogales</taxon>
        <taxon>Petrotogaceae</taxon>
        <taxon>Marinitoga</taxon>
    </lineage>
</organism>
<comment type="similarity">
    <text evidence="1">Belongs to the XseA family.</text>
</comment>
<dbReference type="EMBL" id="CP069362">
    <property type="protein sequence ID" value="WGS64776.1"/>
    <property type="molecule type" value="Genomic_DNA"/>
</dbReference>
<keyword evidence="1" id="KW-0540">Nuclease</keyword>
<gene>
    <name evidence="4" type="primary">xseA</name>
    <name evidence="4" type="ORF">JRV97_10520</name>
</gene>
<evidence type="ECO:0000256" key="2">
    <source>
        <dbReference type="SAM" id="Coils"/>
    </source>
</evidence>
<dbReference type="NCBIfam" id="TIGR00237">
    <property type="entry name" value="xseA"/>
    <property type="match status" value="1"/>
</dbReference>
<dbReference type="InterPro" id="IPR020579">
    <property type="entry name" value="Exonuc_VII_lsu_C"/>
</dbReference>
<dbReference type="RefSeq" id="WP_280998669.1">
    <property type="nucleotide sequence ID" value="NZ_CP069362.1"/>
</dbReference>
<evidence type="ECO:0000256" key="1">
    <source>
        <dbReference type="RuleBase" id="RU004355"/>
    </source>
</evidence>
<accession>A0ABY8PQ52</accession>
<protein>
    <recommendedName>
        <fullName evidence="1">Exodeoxyribonuclease 7 large subunit</fullName>
        <ecNumber evidence="1">3.1.11.6</ecNumber>
    </recommendedName>
</protein>
<dbReference type="Pfam" id="PF02601">
    <property type="entry name" value="Exonuc_VII_L"/>
    <property type="match status" value="1"/>
</dbReference>
<dbReference type="EC" id="3.1.11.6" evidence="1"/>
<evidence type="ECO:0000259" key="3">
    <source>
        <dbReference type="Pfam" id="PF02601"/>
    </source>
</evidence>
<evidence type="ECO:0000313" key="4">
    <source>
        <dbReference type="EMBL" id="WGS64776.1"/>
    </source>
</evidence>
<keyword evidence="1" id="KW-0269">Exonuclease</keyword>